<reference evidence="15" key="1">
    <citation type="submission" date="2023-05" db="EMBL/GenBank/DDBJ databases">
        <title>High-quality long-read genome of Scophthalmus maximus.</title>
        <authorList>
            <person name="Lien S."/>
            <person name="Martinez P."/>
        </authorList>
    </citation>
    <scope>NUCLEOTIDE SEQUENCE [LARGE SCALE GENOMIC DNA]</scope>
</reference>
<dbReference type="Gene3D" id="3.40.50.10810">
    <property type="entry name" value="Tandem AAA-ATPase domain"/>
    <property type="match status" value="2"/>
</dbReference>
<evidence type="ECO:0000256" key="1">
    <source>
        <dbReference type="ARBA" id="ARBA00004123"/>
    </source>
</evidence>
<evidence type="ECO:0000256" key="10">
    <source>
        <dbReference type="PROSITE-ProRule" id="PRU00175"/>
    </source>
</evidence>
<dbReference type="SUPFAM" id="SSF57850">
    <property type="entry name" value="RING/U-box"/>
    <property type="match status" value="1"/>
</dbReference>
<evidence type="ECO:0000256" key="7">
    <source>
        <dbReference type="ARBA" id="ARBA00022833"/>
    </source>
</evidence>
<evidence type="ECO:0000256" key="11">
    <source>
        <dbReference type="SAM" id="MobiDB-lite"/>
    </source>
</evidence>
<dbReference type="GO" id="GO:0005634">
    <property type="term" value="C:nucleus"/>
    <property type="evidence" value="ECO:0007669"/>
    <property type="project" value="UniProtKB-SubCell"/>
</dbReference>
<evidence type="ECO:0000313" key="15">
    <source>
        <dbReference type="Ensembl" id="ENSSMAP00000059802.1"/>
    </source>
</evidence>
<protein>
    <recommendedName>
        <fullName evidence="17">Helicase-like transcription factor</fullName>
    </recommendedName>
</protein>
<dbReference type="InterPro" id="IPR014905">
    <property type="entry name" value="HIRAN"/>
</dbReference>
<dbReference type="Pfam" id="PF08797">
    <property type="entry name" value="HIRAN"/>
    <property type="match status" value="1"/>
</dbReference>
<dbReference type="InterPro" id="IPR050628">
    <property type="entry name" value="SNF2_RAD54_helicase_TF"/>
</dbReference>
<dbReference type="AlphaFoldDB" id="A0A8D3DJU3"/>
<accession>A0A8D3DJU3</accession>
<dbReference type="InterPro" id="IPR001841">
    <property type="entry name" value="Znf_RING"/>
</dbReference>
<dbReference type="GO" id="GO:0008270">
    <property type="term" value="F:zinc ion binding"/>
    <property type="evidence" value="ECO:0007669"/>
    <property type="project" value="UniProtKB-KW"/>
</dbReference>
<dbReference type="InterPro" id="IPR014001">
    <property type="entry name" value="Helicase_ATP-bd"/>
</dbReference>
<sequence>MATTMWNFGWDRFSEVDIFTDRHDTSAETLSQAIRAAASEEPDADGSVPFGHLQGTVVGLRYYTGVVNQGEMVGLVRQPQNPYDRNAVMVANIYGNQVGHIKRELAAAMAHIMDNNLAKVEGVVYSGTKNKFNMPVTLSFWGREENKNAVVENMARRGFKLNTSTSRPTGISNLGNPHRHIDAPVVITSPSLLSMHISFFFFQLKNAFDNLFEGLVESDDGEKEAADSVATPLLPHQRQALSWMCARENKSTLPPFWEKRGELYYNTLTCFSAKEIPERVRGGILADDMGLGKTLTTIALILTNFHNGKPLPVERSPVLLDDLDFAAALGGSASDAAPKKKKTANKANPTPSEFLHDLKRNAETAYHDRYNAALSFPKCHVSSPLSFVCVCVQEQLEQHVRADVKLNVYLYYGSERNRSQKFLSSQDVVITTYNVLSADFGNKSPLHGISWLRVVLDEGHIIRNPNALMSKAVLDLKASRRWILSGTPIQNSVKDLWMLLAFLRLKPFDVREWWNRVIQRPATQGDRAGLQNLQTLVKCITLRRTKSSEANGRPLVSLPEKNVSVEQVELSQQEREEYELARSEGRNTIGRYVAEGTVLRNYADVLAILMRLRQHCCHPDLLAKTSSSDLATPAELRERLIEKLRSVLASGSDEECSVCLESVNLPVITHCAHVYCRPCIAQVISTEKEIARCPLCRSEIKASELVEFPQEEMEEEKSTNAERWRASSKVQALMGNLLRQRSEDSSIKSLVVSQFTRFLTILETPLREHGFTFVRLDGTMTQKRRTQVIQEFQSSSADGPVVMLLSLKAGGVGLNLTAASRVFLMDPAWNPATEEQCIDRCHRLGQKRNVVVTKFIVKDSVEENMVKIQRQKQDLVEKAFGSTNSDRKTSRIDDIKALMEL</sequence>
<proteinExistence type="predicted"/>
<dbReference type="PANTHER" id="PTHR45626:SF17">
    <property type="entry name" value="HELICASE-LIKE TRANSCRIPTION FACTOR"/>
    <property type="match status" value="1"/>
</dbReference>
<dbReference type="SMART" id="SM00490">
    <property type="entry name" value="HELICc"/>
    <property type="match status" value="1"/>
</dbReference>
<keyword evidence="2" id="KW-0479">Metal-binding</keyword>
<dbReference type="CDD" id="cd18793">
    <property type="entry name" value="SF2_C_SNF"/>
    <property type="match status" value="1"/>
</dbReference>
<feature type="region of interest" description="Disordered" evidence="11">
    <location>
        <begin position="333"/>
        <end position="353"/>
    </location>
</feature>
<evidence type="ECO:0000259" key="13">
    <source>
        <dbReference type="PROSITE" id="PS51192"/>
    </source>
</evidence>
<feature type="domain" description="Helicase C-terminal" evidence="14">
    <location>
        <begin position="729"/>
        <end position="891"/>
    </location>
</feature>
<evidence type="ECO:0000256" key="5">
    <source>
        <dbReference type="ARBA" id="ARBA00022801"/>
    </source>
</evidence>
<organism evidence="15 16">
    <name type="scientific">Scophthalmus maximus</name>
    <name type="common">Turbot</name>
    <name type="synonym">Psetta maxima</name>
    <dbReference type="NCBI Taxonomy" id="52904"/>
    <lineage>
        <taxon>Eukaryota</taxon>
        <taxon>Metazoa</taxon>
        <taxon>Chordata</taxon>
        <taxon>Craniata</taxon>
        <taxon>Vertebrata</taxon>
        <taxon>Euteleostomi</taxon>
        <taxon>Actinopterygii</taxon>
        <taxon>Neopterygii</taxon>
        <taxon>Teleostei</taxon>
        <taxon>Neoteleostei</taxon>
        <taxon>Acanthomorphata</taxon>
        <taxon>Carangaria</taxon>
        <taxon>Pleuronectiformes</taxon>
        <taxon>Pleuronectoidei</taxon>
        <taxon>Scophthalmidae</taxon>
        <taxon>Scophthalmus</taxon>
    </lineage>
</organism>
<keyword evidence="9" id="KW-0539">Nucleus</keyword>
<name>A0A8D3DJU3_SCOMX</name>
<dbReference type="PROSITE" id="PS50089">
    <property type="entry name" value="ZF_RING_2"/>
    <property type="match status" value="1"/>
</dbReference>
<dbReference type="InterPro" id="IPR049730">
    <property type="entry name" value="SNF2/RAD54-like_C"/>
</dbReference>
<evidence type="ECO:0000259" key="14">
    <source>
        <dbReference type="PROSITE" id="PS51194"/>
    </source>
</evidence>
<dbReference type="Gene3D" id="3.30.40.10">
    <property type="entry name" value="Zinc/RING finger domain, C3HC4 (zinc finger)"/>
    <property type="match status" value="1"/>
</dbReference>
<dbReference type="GO" id="GO:0005524">
    <property type="term" value="F:ATP binding"/>
    <property type="evidence" value="ECO:0007669"/>
    <property type="project" value="UniProtKB-KW"/>
</dbReference>
<dbReference type="Gene3D" id="3.30.70.2330">
    <property type="match status" value="1"/>
</dbReference>
<dbReference type="GO" id="GO:0003676">
    <property type="term" value="F:nucleic acid binding"/>
    <property type="evidence" value="ECO:0007669"/>
    <property type="project" value="InterPro"/>
</dbReference>
<dbReference type="GO" id="GO:0016818">
    <property type="term" value="F:hydrolase activity, acting on acid anhydrides, in phosphorus-containing anhydrides"/>
    <property type="evidence" value="ECO:0007669"/>
    <property type="project" value="InterPro"/>
</dbReference>
<comment type="subcellular location">
    <subcellularLocation>
        <location evidence="1">Nucleus</location>
    </subcellularLocation>
</comment>
<evidence type="ECO:0000256" key="3">
    <source>
        <dbReference type="ARBA" id="ARBA00022741"/>
    </source>
</evidence>
<reference evidence="15" key="2">
    <citation type="submission" date="2025-08" db="UniProtKB">
        <authorList>
            <consortium name="Ensembl"/>
        </authorList>
    </citation>
    <scope>IDENTIFICATION</scope>
</reference>
<evidence type="ECO:0000259" key="12">
    <source>
        <dbReference type="PROSITE" id="PS50089"/>
    </source>
</evidence>
<keyword evidence="5" id="KW-0378">Hydrolase</keyword>
<dbReference type="GO" id="GO:0006281">
    <property type="term" value="P:DNA repair"/>
    <property type="evidence" value="ECO:0007669"/>
    <property type="project" value="TreeGrafter"/>
</dbReference>
<dbReference type="Pfam" id="PF00271">
    <property type="entry name" value="Helicase_C"/>
    <property type="match status" value="1"/>
</dbReference>
<dbReference type="Gene3D" id="3.40.50.300">
    <property type="entry name" value="P-loop containing nucleotide triphosphate hydrolases"/>
    <property type="match status" value="1"/>
</dbReference>
<evidence type="ECO:0000256" key="8">
    <source>
        <dbReference type="ARBA" id="ARBA00022840"/>
    </source>
</evidence>
<dbReference type="GO" id="GO:0004386">
    <property type="term" value="F:helicase activity"/>
    <property type="evidence" value="ECO:0007669"/>
    <property type="project" value="UniProtKB-KW"/>
</dbReference>
<keyword evidence="6" id="KW-0347">Helicase</keyword>
<evidence type="ECO:0000256" key="6">
    <source>
        <dbReference type="ARBA" id="ARBA00022806"/>
    </source>
</evidence>
<dbReference type="InterPro" id="IPR038718">
    <property type="entry name" value="SNF2-like_sf"/>
</dbReference>
<keyword evidence="7" id="KW-0862">Zinc</keyword>
<dbReference type="GO" id="GO:0008094">
    <property type="term" value="F:ATP-dependent activity, acting on DNA"/>
    <property type="evidence" value="ECO:0007669"/>
    <property type="project" value="TreeGrafter"/>
</dbReference>
<evidence type="ECO:0008006" key="17">
    <source>
        <dbReference type="Google" id="ProtNLM"/>
    </source>
</evidence>
<feature type="domain" description="Helicase ATP-binding" evidence="13">
    <location>
        <begin position="274"/>
        <end position="506"/>
    </location>
</feature>
<dbReference type="InterPro" id="IPR000330">
    <property type="entry name" value="SNF2_N"/>
</dbReference>
<keyword evidence="3" id="KW-0547">Nucleotide-binding</keyword>
<gene>
    <name evidence="15" type="primary">hltf</name>
</gene>
<dbReference type="PROSITE" id="PS51192">
    <property type="entry name" value="HELICASE_ATP_BIND_1"/>
    <property type="match status" value="1"/>
</dbReference>
<dbReference type="SMART" id="SM00487">
    <property type="entry name" value="DEXDc"/>
    <property type="match status" value="1"/>
</dbReference>
<feature type="domain" description="RING-type" evidence="12">
    <location>
        <begin position="656"/>
        <end position="697"/>
    </location>
</feature>
<dbReference type="InterPro" id="IPR027417">
    <property type="entry name" value="P-loop_NTPase"/>
</dbReference>
<dbReference type="Proteomes" id="UP000694558">
    <property type="component" value="Chromosome 17"/>
</dbReference>
<dbReference type="InterPro" id="IPR013083">
    <property type="entry name" value="Znf_RING/FYVE/PHD"/>
</dbReference>
<dbReference type="Pfam" id="PF00176">
    <property type="entry name" value="SNF2-rel_dom"/>
    <property type="match status" value="1"/>
</dbReference>
<evidence type="ECO:0000313" key="16">
    <source>
        <dbReference type="Proteomes" id="UP000694558"/>
    </source>
</evidence>
<dbReference type="CDD" id="cd16509">
    <property type="entry name" value="RING-HC_HLTF"/>
    <property type="match status" value="1"/>
</dbReference>
<evidence type="ECO:0000256" key="4">
    <source>
        <dbReference type="ARBA" id="ARBA00022771"/>
    </source>
</evidence>
<dbReference type="InterPro" id="IPR017907">
    <property type="entry name" value="Znf_RING_CS"/>
</dbReference>
<dbReference type="Ensembl" id="ENSSMAT00000041045.1">
    <property type="protein sequence ID" value="ENSSMAP00000059802.1"/>
    <property type="gene ID" value="ENSSMAG00000014867.2"/>
</dbReference>
<dbReference type="SMART" id="SM00184">
    <property type="entry name" value="RING"/>
    <property type="match status" value="1"/>
</dbReference>
<keyword evidence="8" id="KW-0067">ATP-binding</keyword>
<dbReference type="InterPro" id="IPR001650">
    <property type="entry name" value="Helicase_C-like"/>
</dbReference>
<dbReference type="SUPFAM" id="SSF52540">
    <property type="entry name" value="P-loop containing nucleoside triphosphate hydrolases"/>
    <property type="match status" value="2"/>
</dbReference>
<evidence type="ECO:0000256" key="2">
    <source>
        <dbReference type="ARBA" id="ARBA00022723"/>
    </source>
</evidence>
<dbReference type="Pfam" id="PF13920">
    <property type="entry name" value="zf-C3HC4_3"/>
    <property type="match status" value="1"/>
</dbReference>
<dbReference type="PANTHER" id="PTHR45626">
    <property type="entry name" value="TRANSCRIPTION TERMINATION FACTOR 2-RELATED"/>
    <property type="match status" value="1"/>
</dbReference>
<dbReference type="GeneTree" id="ENSGT00910000144305"/>
<dbReference type="SMART" id="SM00910">
    <property type="entry name" value="HIRAN"/>
    <property type="match status" value="1"/>
</dbReference>
<dbReference type="PROSITE" id="PS00518">
    <property type="entry name" value="ZF_RING_1"/>
    <property type="match status" value="1"/>
</dbReference>
<evidence type="ECO:0000256" key="9">
    <source>
        <dbReference type="ARBA" id="ARBA00023242"/>
    </source>
</evidence>
<dbReference type="PROSITE" id="PS51194">
    <property type="entry name" value="HELICASE_CTER"/>
    <property type="match status" value="1"/>
</dbReference>
<keyword evidence="4 10" id="KW-0863">Zinc-finger</keyword>